<feature type="transmembrane region" description="Helical" evidence="5">
    <location>
        <begin position="272"/>
        <end position="290"/>
    </location>
</feature>
<dbReference type="InterPro" id="IPR050553">
    <property type="entry name" value="Thioredoxin_ResA/DsbE_sf"/>
</dbReference>
<dbReference type="CDD" id="cd02966">
    <property type="entry name" value="TlpA_like_family"/>
    <property type="match status" value="1"/>
</dbReference>
<dbReference type="GO" id="GO:0017004">
    <property type="term" value="P:cytochrome complex assembly"/>
    <property type="evidence" value="ECO:0007669"/>
    <property type="project" value="UniProtKB-KW"/>
</dbReference>
<keyword evidence="4" id="KW-0676">Redox-active center</keyword>
<evidence type="ECO:0000256" key="4">
    <source>
        <dbReference type="ARBA" id="ARBA00023284"/>
    </source>
</evidence>
<dbReference type="PROSITE" id="PS00194">
    <property type="entry name" value="THIOREDOXIN_1"/>
    <property type="match status" value="1"/>
</dbReference>
<evidence type="ECO:0000313" key="8">
    <source>
        <dbReference type="Proteomes" id="UP000182124"/>
    </source>
</evidence>
<keyword evidence="5" id="KW-0812">Transmembrane</keyword>
<evidence type="ECO:0000256" key="5">
    <source>
        <dbReference type="SAM" id="Phobius"/>
    </source>
</evidence>
<dbReference type="Gene3D" id="3.40.30.10">
    <property type="entry name" value="Glutaredoxin"/>
    <property type="match status" value="1"/>
</dbReference>
<dbReference type="STRING" id="329186.SAMN02927925_00902"/>
<dbReference type="InterPro" id="IPR017937">
    <property type="entry name" value="Thioredoxin_CS"/>
</dbReference>
<feature type="transmembrane region" description="Helical" evidence="5">
    <location>
        <begin position="187"/>
        <end position="204"/>
    </location>
</feature>
<keyword evidence="2" id="KW-0201">Cytochrome c-type biogenesis</keyword>
<dbReference type="AlphaFoldDB" id="A0A1G4VF84"/>
<dbReference type="GO" id="GO:0016491">
    <property type="term" value="F:oxidoreductase activity"/>
    <property type="evidence" value="ECO:0007669"/>
    <property type="project" value="InterPro"/>
</dbReference>
<feature type="transmembrane region" description="Helical" evidence="5">
    <location>
        <begin position="231"/>
        <end position="252"/>
    </location>
</feature>
<dbReference type="eggNOG" id="COG0526">
    <property type="taxonomic scope" value="Bacteria"/>
</dbReference>
<dbReference type="RefSeq" id="WP_162147783.1">
    <property type="nucleotide sequence ID" value="NZ_CBCSBQ010000024.1"/>
</dbReference>
<evidence type="ECO:0000313" key="7">
    <source>
        <dbReference type="EMBL" id="SCX05857.1"/>
    </source>
</evidence>
<evidence type="ECO:0000256" key="2">
    <source>
        <dbReference type="ARBA" id="ARBA00022748"/>
    </source>
</evidence>
<sequence length="740" mass="85569">MKINISNFITALKAEHIKKRGTGMYYTSAIIGAISPILFFIVLLIESTDEIKSELPYNYYLKFIENTLQPFAYFFFPLLIIITVSRITQLDHKNGGWQLMETQPTQKFSIYFSKFFTVLIANTISIIFFVFVSILCAWLLSFFVTVPKMAIMEFPVIEIIHTGTRLFVASLLVTIIQFIISVLISSFIWSVIIGFFGLLLTIFLKPFDLVPVWYPYEILSKIAVNHKGSDLGYWFTFTEYISVTLGIILLYIGFNWYRYKTLKLAFNSPLKISKLFVVIFFFGGLTYWLLRPNQMPDYDKTVFCGRIESSEKFQNIYIKDNTIQDTIAVIPIKNNEFHYVLKEKVITDNYTFIIDHKFQGNVFFGQQDSIYLDGKIAESKSEFKLKGTRLAENQMNDNAKVNWNMASYYLQENVNLDKPQIIIEAIYKGWKKETEAANTFKTVDNYIPKNDYTERRQKLITTNYLNMWNDLLKKRSALYPNEKTNGGPQIVEIQKKLSLTDESLLSSTDYFDYVKSQLIAKNNQDIDENTKAVLAISKLKNGSFKDKMLFWQISKSIEEASTSNERNQFVAKYNSQFSNNDYRKKINNLNAIAESLGKGKPAPVFEATNVDGNKVSLVGLKGKYVLIDVWATWCGPCRQQSPYFEKFALKYKKENIQFVALSTDENVQKWFISAKSKSKTVLQWHTDNSKLFATNYDLETIPRFILIDPKGNFVNAKLPYPSDVSFEILLRKALHLPEEG</sequence>
<name>A0A1G4VF84_9FLAO</name>
<keyword evidence="3" id="KW-1015">Disulfide bond</keyword>
<reference evidence="7 8" key="1">
    <citation type="submission" date="2016-10" db="EMBL/GenBank/DDBJ databases">
        <authorList>
            <person name="de Groot N.N."/>
        </authorList>
    </citation>
    <scope>NUCLEOTIDE SEQUENCE [LARGE SCALE GENOMIC DNA]</scope>
    <source>
        <strain evidence="7 8">CGMCC 1.3801</strain>
    </source>
</reference>
<dbReference type="SUPFAM" id="SSF52833">
    <property type="entry name" value="Thioredoxin-like"/>
    <property type="match status" value="1"/>
</dbReference>
<dbReference type="Pfam" id="PF12730">
    <property type="entry name" value="ABC2_membrane_4"/>
    <property type="match status" value="1"/>
</dbReference>
<evidence type="ECO:0000256" key="1">
    <source>
        <dbReference type="ARBA" id="ARBA00004196"/>
    </source>
</evidence>
<feature type="transmembrane region" description="Helical" evidence="5">
    <location>
        <begin position="71"/>
        <end position="90"/>
    </location>
</feature>
<comment type="subcellular location">
    <subcellularLocation>
        <location evidence="1">Cell envelope</location>
    </subcellularLocation>
</comment>
<dbReference type="Pfam" id="PF08534">
    <property type="entry name" value="Redoxin"/>
    <property type="match status" value="1"/>
</dbReference>
<feature type="domain" description="Thioredoxin" evidence="6">
    <location>
        <begin position="596"/>
        <end position="738"/>
    </location>
</feature>
<protein>
    <submittedName>
        <fullName evidence="7">ABC-2 family transporter protein</fullName>
    </submittedName>
</protein>
<gene>
    <name evidence="7" type="ORF">SAMN02927925_00902</name>
</gene>
<feature type="transmembrane region" description="Helical" evidence="5">
    <location>
        <begin position="111"/>
        <end position="140"/>
    </location>
</feature>
<dbReference type="Proteomes" id="UP000182124">
    <property type="component" value="Unassembled WGS sequence"/>
</dbReference>
<dbReference type="PANTHER" id="PTHR42852">
    <property type="entry name" value="THIOL:DISULFIDE INTERCHANGE PROTEIN DSBE"/>
    <property type="match status" value="1"/>
</dbReference>
<proteinExistence type="predicted"/>
<keyword evidence="5" id="KW-0472">Membrane</keyword>
<feature type="transmembrane region" description="Helical" evidence="5">
    <location>
        <begin position="160"/>
        <end position="180"/>
    </location>
</feature>
<dbReference type="CDD" id="cd21809">
    <property type="entry name" value="ABC-2_lan_permease-like"/>
    <property type="match status" value="1"/>
</dbReference>
<dbReference type="EMBL" id="FMTY01000002">
    <property type="protein sequence ID" value="SCX05857.1"/>
    <property type="molecule type" value="Genomic_DNA"/>
</dbReference>
<keyword evidence="5" id="KW-1133">Transmembrane helix</keyword>
<dbReference type="GO" id="GO:0030313">
    <property type="term" value="C:cell envelope"/>
    <property type="evidence" value="ECO:0007669"/>
    <property type="project" value="UniProtKB-SubCell"/>
</dbReference>
<feature type="transmembrane region" description="Helical" evidence="5">
    <location>
        <begin position="23"/>
        <end position="45"/>
    </location>
</feature>
<accession>A0A1G4VF84</accession>
<evidence type="ECO:0000259" key="6">
    <source>
        <dbReference type="PROSITE" id="PS51352"/>
    </source>
</evidence>
<evidence type="ECO:0000256" key="3">
    <source>
        <dbReference type="ARBA" id="ARBA00023157"/>
    </source>
</evidence>
<dbReference type="InterPro" id="IPR013740">
    <property type="entry name" value="Redoxin"/>
</dbReference>
<dbReference type="PROSITE" id="PS51352">
    <property type="entry name" value="THIOREDOXIN_2"/>
    <property type="match status" value="1"/>
</dbReference>
<organism evidence="7 8">
    <name type="scientific">Flavobacterium saliperosum</name>
    <dbReference type="NCBI Taxonomy" id="329186"/>
    <lineage>
        <taxon>Bacteria</taxon>
        <taxon>Pseudomonadati</taxon>
        <taxon>Bacteroidota</taxon>
        <taxon>Flavobacteriia</taxon>
        <taxon>Flavobacteriales</taxon>
        <taxon>Flavobacteriaceae</taxon>
        <taxon>Flavobacterium</taxon>
    </lineage>
</organism>
<dbReference type="InterPro" id="IPR036249">
    <property type="entry name" value="Thioredoxin-like_sf"/>
</dbReference>
<dbReference type="PANTHER" id="PTHR42852:SF6">
    <property type="entry name" value="THIOL:DISULFIDE INTERCHANGE PROTEIN DSBE"/>
    <property type="match status" value="1"/>
</dbReference>
<dbReference type="InterPro" id="IPR013766">
    <property type="entry name" value="Thioredoxin_domain"/>
</dbReference>